<proteinExistence type="predicted"/>
<dbReference type="AlphaFoldDB" id="A0A2X2UQU7"/>
<evidence type="ECO:0000313" key="2">
    <source>
        <dbReference type="Proteomes" id="UP000251853"/>
    </source>
</evidence>
<protein>
    <submittedName>
        <fullName evidence="1">Uncharacterized protein</fullName>
    </submittedName>
</protein>
<organism evidence="1 2">
    <name type="scientific">Enterocloster clostridioformis</name>
    <dbReference type="NCBI Taxonomy" id="1531"/>
    <lineage>
        <taxon>Bacteria</taxon>
        <taxon>Bacillati</taxon>
        <taxon>Bacillota</taxon>
        <taxon>Clostridia</taxon>
        <taxon>Lachnospirales</taxon>
        <taxon>Lachnospiraceae</taxon>
        <taxon>Enterocloster</taxon>
    </lineage>
</organism>
<dbReference type="Proteomes" id="UP000251853">
    <property type="component" value="Unassembled WGS sequence"/>
</dbReference>
<sequence>MAEETRAVGRMVPLSFLYSALFNPCNKPVRRGTGGSCMKESVS</sequence>
<keyword evidence="2" id="KW-1185">Reference proteome</keyword>
<name>A0A2X2UQU7_9FIRM</name>
<accession>A0A2X2UQU7</accession>
<dbReference type="EMBL" id="UAVW01000017">
    <property type="protein sequence ID" value="SQB15353.1"/>
    <property type="molecule type" value="Genomic_DNA"/>
</dbReference>
<evidence type="ECO:0000313" key="1">
    <source>
        <dbReference type="EMBL" id="SQB15353.1"/>
    </source>
</evidence>
<gene>
    <name evidence="1" type="ORF">NCTC11224_04418</name>
</gene>
<reference evidence="1 2" key="1">
    <citation type="submission" date="2018-06" db="EMBL/GenBank/DDBJ databases">
        <authorList>
            <consortium name="Pathogen Informatics"/>
            <person name="Doyle S."/>
        </authorList>
    </citation>
    <scope>NUCLEOTIDE SEQUENCE [LARGE SCALE GENOMIC DNA]</scope>
    <source>
        <strain evidence="1 2">NCTC11224</strain>
    </source>
</reference>